<proteinExistence type="predicted"/>
<protein>
    <submittedName>
        <fullName evidence="1">Uncharacterized protein</fullName>
    </submittedName>
</protein>
<dbReference type="Proteomes" id="UP001221757">
    <property type="component" value="Unassembled WGS sequence"/>
</dbReference>
<organism evidence="1 2">
    <name type="scientific">Mycena rosella</name>
    <name type="common">Pink bonnet</name>
    <name type="synonym">Agaricus rosellus</name>
    <dbReference type="NCBI Taxonomy" id="1033263"/>
    <lineage>
        <taxon>Eukaryota</taxon>
        <taxon>Fungi</taxon>
        <taxon>Dikarya</taxon>
        <taxon>Basidiomycota</taxon>
        <taxon>Agaricomycotina</taxon>
        <taxon>Agaricomycetes</taxon>
        <taxon>Agaricomycetidae</taxon>
        <taxon>Agaricales</taxon>
        <taxon>Marasmiineae</taxon>
        <taxon>Mycenaceae</taxon>
        <taxon>Mycena</taxon>
    </lineage>
</organism>
<dbReference type="AlphaFoldDB" id="A0AAD7D295"/>
<sequence length="131" mass="15276">MAALLQSSALSGTRILTSLVIAEITSESLKPEQNAVGRRCILQRRVSCSVHTIELLNLVQNMQLRRLKTEVLAVWLHPDVEALKEDAVCGRWNWQQRHWREGDWQRQQRLGSTMYRTDQVVKRQARQRWSA</sequence>
<evidence type="ECO:0000313" key="2">
    <source>
        <dbReference type="Proteomes" id="UP001221757"/>
    </source>
</evidence>
<dbReference type="EMBL" id="JARKIE010000162">
    <property type="protein sequence ID" value="KAJ7673473.1"/>
    <property type="molecule type" value="Genomic_DNA"/>
</dbReference>
<gene>
    <name evidence="1" type="ORF">B0H17DRAFT_1140934</name>
</gene>
<keyword evidence="2" id="KW-1185">Reference proteome</keyword>
<accession>A0AAD7D295</accession>
<name>A0AAD7D295_MYCRO</name>
<reference evidence="1" key="1">
    <citation type="submission" date="2023-03" db="EMBL/GenBank/DDBJ databases">
        <title>Massive genome expansion in bonnet fungi (Mycena s.s.) driven by repeated elements and novel gene families across ecological guilds.</title>
        <authorList>
            <consortium name="Lawrence Berkeley National Laboratory"/>
            <person name="Harder C.B."/>
            <person name="Miyauchi S."/>
            <person name="Viragh M."/>
            <person name="Kuo A."/>
            <person name="Thoen E."/>
            <person name="Andreopoulos B."/>
            <person name="Lu D."/>
            <person name="Skrede I."/>
            <person name="Drula E."/>
            <person name="Henrissat B."/>
            <person name="Morin E."/>
            <person name="Kohler A."/>
            <person name="Barry K."/>
            <person name="LaButti K."/>
            <person name="Morin E."/>
            <person name="Salamov A."/>
            <person name="Lipzen A."/>
            <person name="Mereny Z."/>
            <person name="Hegedus B."/>
            <person name="Baldrian P."/>
            <person name="Stursova M."/>
            <person name="Weitz H."/>
            <person name="Taylor A."/>
            <person name="Grigoriev I.V."/>
            <person name="Nagy L.G."/>
            <person name="Martin F."/>
            <person name="Kauserud H."/>
        </authorList>
    </citation>
    <scope>NUCLEOTIDE SEQUENCE</scope>
    <source>
        <strain evidence="1">CBHHK067</strain>
    </source>
</reference>
<comment type="caution">
    <text evidence="1">The sequence shown here is derived from an EMBL/GenBank/DDBJ whole genome shotgun (WGS) entry which is preliminary data.</text>
</comment>
<evidence type="ECO:0000313" key="1">
    <source>
        <dbReference type="EMBL" id="KAJ7673473.1"/>
    </source>
</evidence>